<dbReference type="EMBL" id="CP029550">
    <property type="protein sequence ID" value="AWN40060.1"/>
    <property type="molecule type" value="Genomic_DNA"/>
</dbReference>
<sequence>MVQAAILSTDSSGMAAAGIRLQRRGRRLAVLGLALAAPAAVFALGGDAAATEPDLARLIRFMALLKAGFALAALVVGLWRIARPAAPWREAVYLAAPALMLAGAAALWQMQAFGPASIVLHAGLFGFLAAALTDPDFFPSGLRRIGQAAGGGERRLSPTE</sequence>
<accession>A0A2U8W3E6</accession>
<proteinExistence type="predicted"/>
<feature type="transmembrane region" description="Helical" evidence="1">
    <location>
        <begin position="58"/>
        <end position="79"/>
    </location>
</feature>
<dbReference type="Proteomes" id="UP000245926">
    <property type="component" value="Chromosome"/>
</dbReference>
<evidence type="ECO:0000313" key="2">
    <source>
        <dbReference type="EMBL" id="AWN40060.1"/>
    </source>
</evidence>
<dbReference type="RefSeq" id="WP_109887884.1">
    <property type="nucleotide sequence ID" value="NZ_CP029550.1"/>
</dbReference>
<keyword evidence="1" id="KW-0812">Transmembrane</keyword>
<feature type="transmembrane region" description="Helical" evidence="1">
    <location>
        <begin position="91"/>
        <end position="110"/>
    </location>
</feature>
<evidence type="ECO:0000313" key="3">
    <source>
        <dbReference type="Proteomes" id="UP000245926"/>
    </source>
</evidence>
<keyword evidence="1" id="KW-1133">Transmembrane helix</keyword>
<dbReference type="AlphaFoldDB" id="A0A2U8W3E6"/>
<feature type="transmembrane region" description="Helical" evidence="1">
    <location>
        <begin position="28"/>
        <end position="46"/>
    </location>
</feature>
<keyword evidence="1" id="KW-0472">Membrane</keyword>
<organism evidence="2 3">
    <name type="scientific">Methylobacterium durans</name>
    <dbReference type="NCBI Taxonomy" id="2202825"/>
    <lineage>
        <taxon>Bacteria</taxon>
        <taxon>Pseudomonadati</taxon>
        <taxon>Pseudomonadota</taxon>
        <taxon>Alphaproteobacteria</taxon>
        <taxon>Hyphomicrobiales</taxon>
        <taxon>Methylobacteriaceae</taxon>
        <taxon>Methylobacterium</taxon>
    </lineage>
</organism>
<protein>
    <submittedName>
        <fullName evidence="2">Uncharacterized protein</fullName>
    </submittedName>
</protein>
<gene>
    <name evidence="2" type="ORF">DK389_05250</name>
</gene>
<evidence type="ECO:0000256" key="1">
    <source>
        <dbReference type="SAM" id="Phobius"/>
    </source>
</evidence>
<reference evidence="3" key="1">
    <citation type="submission" date="2018-05" db="EMBL/GenBank/DDBJ databases">
        <title>Complete Genome Sequence of Methylobacterium sp. 17SD2-17.</title>
        <authorList>
            <person name="Srinivasan S."/>
        </authorList>
    </citation>
    <scope>NUCLEOTIDE SEQUENCE [LARGE SCALE GENOMIC DNA]</scope>
    <source>
        <strain evidence="3">17SD2-17</strain>
    </source>
</reference>
<dbReference type="KEGG" id="mets:DK389_05250"/>
<name>A0A2U8W3E6_9HYPH</name>
<keyword evidence="3" id="KW-1185">Reference proteome</keyword>